<evidence type="ECO:0000313" key="3">
    <source>
        <dbReference type="Proteomes" id="UP000032274"/>
    </source>
</evidence>
<organism evidence="2 3">
    <name type="scientific">Staphylococcus aureus</name>
    <dbReference type="NCBI Taxonomy" id="1280"/>
    <lineage>
        <taxon>Bacteria</taxon>
        <taxon>Bacillati</taxon>
        <taxon>Bacillota</taxon>
        <taxon>Bacilli</taxon>
        <taxon>Bacillales</taxon>
        <taxon>Staphylococcaceae</taxon>
        <taxon>Staphylococcus</taxon>
    </lineage>
</organism>
<sequence length="64" mass="7312">SVLRRSSPSPPRWRSPLLPPSPRKRPPRKRRPIRPRPPKTRRSSSPALAPRAARGSTPRLRSMC</sequence>
<dbReference type="EMBL" id="JXIG01000117">
    <property type="protein sequence ID" value="KIU01657.1"/>
    <property type="molecule type" value="Genomic_DNA"/>
</dbReference>
<feature type="compositionally biased region" description="Low complexity" evidence="1">
    <location>
        <begin position="43"/>
        <end position="56"/>
    </location>
</feature>
<evidence type="ECO:0000313" key="2">
    <source>
        <dbReference type="EMBL" id="KIU01657.1"/>
    </source>
</evidence>
<dbReference type="AlphaFoldDB" id="A0AA40JQU3"/>
<feature type="compositionally biased region" description="Pro residues" evidence="1">
    <location>
        <begin position="8"/>
        <end position="21"/>
    </location>
</feature>
<protein>
    <submittedName>
        <fullName evidence="2">Uncharacterized protein</fullName>
    </submittedName>
</protein>
<feature type="non-terminal residue" evidence="2">
    <location>
        <position position="1"/>
    </location>
</feature>
<name>A0AA40JQU3_STAAU</name>
<reference evidence="2 3" key="1">
    <citation type="submission" date="2015-01" db="EMBL/GenBank/DDBJ databases">
        <title>Characterization of Swiss Staphylococcus aureus strains involved in food poisoning.</title>
        <authorList>
            <person name="Crovadore J."/>
            <person name="Chablais R."/>
            <person name="Tonacini J."/>
            <person name="Schnyder B."/>
            <person name="Lefort F."/>
        </authorList>
    </citation>
    <scope>NUCLEOTIDE SEQUENCE [LARGE SCALE GENOMIC DNA]</scope>
    <source>
        <strain evidence="2 3">SA-120</strain>
    </source>
</reference>
<accession>A0AA40JQU3</accession>
<feature type="region of interest" description="Disordered" evidence="1">
    <location>
        <begin position="1"/>
        <end position="64"/>
    </location>
</feature>
<proteinExistence type="predicted"/>
<feature type="compositionally biased region" description="Basic residues" evidence="1">
    <location>
        <begin position="22"/>
        <end position="42"/>
    </location>
</feature>
<comment type="caution">
    <text evidence="2">The sequence shown here is derived from an EMBL/GenBank/DDBJ whole genome shotgun (WGS) entry which is preliminary data.</text>
</comment>
<dbReference type="Proteomes" id="UP000032274">
    <property type="component" value="Unassembled WGS sequence"/>
</dbReference>
<gene>
    <name evidence="2" type="ORF">QU38_00505</name>
</gene>
<evidence type="ECO:0000256" key="1">
    <source>
        <dbReference type="SAM" id="MobiDB-lite"/>
    </source>
</evidence>